<proteinExistence type="predicted"/>
<reference evidence="2 3" key="1">
    <citation type="submission" date="2019-12" db="EMBL/GenBank/DDBJ databases">
        <authorList>
            <person name="Zhang Y.-J."/>
        </authorList>
    </citation>
    <scope>NUCLEOTIDE SEQUENCE [LARGE SCALE GENOMIC DNA]</scope>
    <source>
        <strain evidence="2 3">H18S-6</strain>
    </source>
</reference>
<dbReference type="Proteomes" id="UP000441586">
    <property type="component" value="Unassembled WGS sequence"/>
</dbReference>
<evidence type="ECO:0000256" key="1">
    <source>
        <dbReference type="SAM" id="SignalP"/>
    </source>
</evidence>
<dbReference type="EMBL" id="WSFO01000003">
    <property type="protein sequence ID" value="KAE9630833.1"/>
    <property type="molecule type" value="Genomic_DNA"/>
</dbReference>
<keyword evidence="1" id="KW-0732">Signal</keyword>
<name>A0A6A4RHV4_9RHOB</name>
<evidence type="ECO:0008006" key="4">
    <source>
        <dbReference type="Google" id="ProtNLM"/>
    </source>
</evidence>
<feature type="signal peptide" evidence="1">
    <location>
        <begin position="1"/>
        <end position="23"/>
    </location>
</feature>
<evidence type="ECO:0000313" key="3">
    <source>
        <dbReference type="Proteomes" id="UP000441586"/>
    </source>
</evidence>
<dbReference type="RefSeq" id="WP_158978048.1">
    <property type="nucleotide sequence ID" value="NZ_WSFO01000003.1"/>
</dbReference>
<evidence type="ECO:0000313" key="2">
    <source>
        <dbReference type="EMBL" id="KAE9630833.1"/>
    </source>
</evidence>
<sequence>MFKRLLGVSIIFGMAATAPPAFAASCGVREDVIHQLENQYSEKLTSGGLQTAPAENSMVEIWSSDQTGTFTVLMTQANGISCIVAVGTDYFDISPTKRPKGTAS</sequence>
<dbReference type="PROSITE" id="PS51257">
    <property type="entry name" value="PROKAR_LIPOPROTEIN"/>
    <property type="match status" value="1"/>
</dbReference>
<accession>A0A6A4RHV4</accession>
<feature type="chain" id="PRO_5025330992" description="Lipoprotein" evidence="1">
    <location>
        <begin position="24"/>
        <end position="104"/>
    </location>
</feature>
<dbReference type="AlphaFoldDB" id="A0A6A4RHV4"/>
<protein>
    <recommendedName>
        <fullName evidence="4">Lipoprotein</fullName>
    </recommendedName>
</protein>
<gene>
    <name evidence="2" type="ORF">GP644_06300</name>
</gene>
<organism evidence="2 3">
    <name type="scientific">Parasedimentitalea maritima</name>
    <dbReference type="NCBI Taxonomy" id="2578117"/>
    <lineage>
        <taxon>Bacteria</taxon>
        <taxon>Pseudomonadati</taxon>
        <taxon>Pseudomonadota</taxon>
        <taxon>Alphaproteobacteria</taxon>
        <taxon>Rhodobacterales</taxon>
        <taxon>Paracoccaceae</taxon>
        <taxon>Parasedimentitalea</taxon>
    </lineage>
</organism>
<comment type="caution">
    <text evidence="2">The sequence shown here is derived from an EMBL/GenBank/DDBJ whole genome shotgun (WGS) entry which is preliminary data.</text>
</comment>